<dbReference type="Proteomes" id="UP001652626">
    <property type="component" value="Chromosome 9"/>
</dbReference>
<feature type="transmembrane region" description="Helical" evidence="9">
    <location>
        <begin position="430"/>
        <end position="448"/>
    </location>
</feature>
<dbReference type="GeneID" id="113395114"/>
<feature type="transmembrane region" description="Helical" evidence="9">
    <location>
        <begin position="498"/>
        <end position="522"/>
    </location>
</feature>
<feature type="transmembrane region" description="Helical" evidence="9">
    <location>
        <begin position="686"/>
        <end position="706"/>
    </location>
</feature>
<dbReference type="InterPro" id="IPR052192">
    <property type="entry name" value="Insect_Ionotropic_Sensory_Rcpt"/>
</dbReference>
<dbReference type="SUPFAM" id="SSF53850">
    <property type="entry name" value="Periplasmic binding protein-like II"/>
    <property type="match status" value="2"/>
</dbReference>
<protein>
    <submittedName>
        <fullName evidence="12">Ionotropic receptor 75a-like</fullName>
    </submittedName>
</protein>
<evidence type="ECO:0000256" key="7">
    <source>
        <dbReference type="ARBA" id="ARBA00023170"/>
    </source>
</evidence>
<evidence type="ECO:0000256" key="8">
    <source>
        <dbReference type="ARBA" id="ARBA00023180"/>
    </source>
</evidence>
<dbReference type="Gene3D" id="1.10.287.70">
    <property type="match status" value="2"/>
</dbReference>
<evidence type="ECO:0000313" key="12">
    <source>
        <dbReference type="RefSeq" id="XP_064071866.1"/>
    </source>
</evidence>
<keyword evidence="4 9" id="KW-0812">Transmembrane</keyword>
<evidence type="ECO:0000256" key="6">
    <source>
        <dbReference type="ARBA" id="ARBA00023136"/>
    </source>
</evidence>
<evidence type="ECO:0000259" key="10">
    <source>
        <dbReference type="Pfam" id="PF00060"/>
    </source>
</evidence>
<comment type="similarity">
    <text evidence="2">Belongs to the glutamate-gated ion channel (TC 1.A.10.1) family.</text>
</comment>
<feature type="domain" description="Ionotropic glutamate receptor C-terminal" evidence="10">
    <location>
        <begin position="430"/>
        <end position="621"/>
    </location>
</feature>
<dbReference type="Pfam" id="PF00060">
    <property type="entry name" value="Lig_chan"/>
    <property type="match status" value="2"/>
</dbReference>
<organism evidence="11 12">
    <name type="scientific">Vanessa tameamea</name>
    <name type="common">Kamehameha butterfly</name>
    <dbReference type="NCBI Taxonomy" id="334116"/>
    <lineage>
        <taxon>Eukaryota</taxon>
        <taxon>Metazoa</taxon>
        <taxon>Ecdysozoa</taxon>
        <taxon>Arthropoda</taxon>
        <taxon>Hexapoda</taxon>
        <taxon>Insecta</taxon>
        <taxon>Pterygota</taxon>
        <taxon>Neoptera</taxon>
        <taxon>Endopterygota</taxon>
        <taxon>Lepidoptera</taxon>
        <taxon>Glossata</taxon>
        <taxon>Ditrysia</taxon>
        <taxon>Papilionoidea</taxon>
        <taxon>Nymphalidae</taxon>
        <taxon>Nymphalinae</taxon>
        <taxon>Vanessa</taxon>
    </lineage>
</organism>
<feature type="transmembrane region" description="Helical" evidence="9">
    <location>
        <begin position="46"/>
        <end position="67"/>
    </location>
</feature>
<evidence type="ECO:0000256" key="2">
    <source>
        <dbReference type="ARBA" id="ARBA00008685"/>
    </source>
</evidence>
<dbReference type="PANTHER" id="PTHR42643:SF33">
    <property type="entry name" value="GLUTAMATE RECEPTOR 2-LIKE PROTEIN"/>
    <property type="match status" value="1"/>
</dbReference>
<keyword evidence="8" id="KW-0325">Glycoprotein</keyword>
<evidence type="ECO:0000256" key="5">
    <source>
        <dbReference type="ARBA" id="ARBA00022989"/>
    </source>
</evidence>
<feature type="transmembrane region" description="Helical" evidence="9">
    <location>
        <begin position="115"/>
        <end position="138"/>
    </location>
</feature>
<name>A0ABM4AKP7_VANTA</name>
<keyword evidence="11" id="KW-1185">Reference proteome</keyword>
<dbReference type="RefSeq" id="XP_064071866.1">
    <property type="nucleotide sequence ID" value="XM_064215796.1"/>
</dbReference>
<sequence length="719" mass="82792">MFLTSERLSIVEYISSPTPTRSKFVFQQPKLSYENNLFLLSFNYSLWYGSIALICILYLVICLVTVWEWKQKKSTKKIESGVLRPNVIDVALFTFGAACQQGSTVELKGALGRMVLLLLFVALTFLYTSYSANIVALLQSSSSQIRTLEDLLHSRIKFGVHDTVFNRHYFKTETEPVRRAIYKTKVAPPGTEPRFISMEKGVKEMKKGLFAFHMETGVGYKFVGKYFEEGEKCGLKEIQYLRVIDPWLAVRKNTQFMEMFKIGVSTASEWKLESFGTWSAKQGLNKTNDMSVEITMRRKNLGGLPIAASLVITSNETKKQLFNLRDLHIDFITKASFRQLDPLYYFLNASRVLIFTDNWGYIINGSYNGMIGDIVREVAELTGTVVFITKQRLKVLDYLSYPTSTTVKFVFRQPSLSYENNLFILPFKPRVWFCIFGLIVLMLLIVFINARWESIKYEPDTLDKTFLKPNLSEIALMVIGAITQQGSYTELKGTLGRVVMFLMFLAFLFLYTSYSANIVALLQSSSNQINTLADLLNSKLELGVEETPYNRHHFLAATDPIKKAIYEKKIVPRGYKPNFMSLEEGVRRLQKKPFAFNMFLGGGYKLVEKYFLEHEKCDLEEIEYIEENKPWLACRKKSPLKEMYKIGLFRNQEHGLNSRVNFLIYAKKPTCIVHGGTFDSVNMTDFYPALLMLAYGTILALILLLLEIFHWRQFRMINT</sequence>
<evidence type="ECO:0000256" key="3">
    <source>
        <dbReference type="ARBA" id="ARBA00022475"/>
    </source>
</evidence>
<evidence type="ECO:0000313" key="11">
    <source>
        <dbReference type="Proteomes" id="UP001652626"/>
    </source>
</evidence>
<proteinExistence type="inferred from homology"/>
<evidence type="ECO:0000256" key="4">
    <source>
        <dbReference type="ARBA" id="ARBA00022692"/>
    </source>
</evidence>
<accession>A0ABM4AKP7</accession>
<comment type="subcellular location">
    <subcellularLocation>
        <location evidence="1">Cell membrane</location>
        <topology evidence="1">Multi-pass membrane protein</topology>
    </subcellularLocation>
</comment>
<keyword evidence="3" id="KW-1003">Cell membrane</keyword>
<gene>
    <name evidence="12" type="primary">LOC113395114</name>
</gene>
<feature type="domain" description="Ionotropic glutamate receptor C-terminal" evidence="10">
    <location>
        <begin position="45"/>
        <end position="230"/>
    </location>
</feature>
<dbReference type="Gene3D" id="3.40.190.10">
    <property type="entry name" value="Periplasmic binding protein-like II"/>
    <property type="match status" value="1"/>
</dbReference>
<evidence type="ECO:0000256" key="9">
    <source>
        <dbReference type="SAM" id="Phobius"/>
    </source>
</evidence>
<keyword evidence="5 9" id="KW-1133">Transmembrane helix</keyword>
<keyword evidence="6 9" id="KW-0472">Membrane</keyword>
<keyword evidence="7" id="KW-0675">Receptor</keyword>
<evidence type="ECO:0000256" key="1">
    <source>
        <dbReference type="ARBA" id="ARBA00004651"/>
    </source>
</evidence>
<reference evidence="12" key="1">
    <citation type="submission" date="2025-08" db="UniProtKB">
        <authorList>
            <consortium name="RefSeq"/>
        </authorList>
    </citation>
    <scope>IDENTIFICATION</scope>
    <source>
        <tissue evidence="12">Whole body</tissue>
    </source>
</reference>
<dbReference type="InterPro" id="IPR001320">
    <property type="entry name" value="Iontro_rcpt_C"/>
</dbReference>
<dbReference type="PANTHER" id="PTHR42643">
    <property type="entry name" value="IONOTROPIC RECEPTOR 20A-RELATED"/>
    <property type="match status" value="1"/>
</dbReference>